<name>A0A6S6TEH6_9GAMM</name>
<dbReference type="Pfam" id="PF01850">
    <property type="entry name" value="PIN"/>
    <property type="match status" value="1"/>
</dbReference>
<protein>
    <recommendedName>
        <fullName evidence="1">PIN domain-containing protein</fullName>
    </recommendedName>
</protein>
<dbReference type="InterPro" id="IPR002716">
    <property type="entry name" value="PIN_dom"/>
</dbReference>
<dbReference type="CDD" id="cd18682">
    <property type="entry name" value="PIN_VapC-like"/>
    <property type="match status" value="1"/>
</dbReference>
<organism evidence="2">
    <name type="scientific">uncultured Thiotrichaceae bacterium</name>
    <dbReference type="NCBI Taxonomy" id="298394"/>
    <lineage>
        <taxon>Bacteria</taxon>
        <taxon>Pseudomonadati</taxon>
        <taxon>Pseudomonadota</taxon>
        <taxon>Gammaproteobacteria</taxon>
        <taxon>Thiotrichales</taxon>
        <taxon>Thiotrichaceae</taxon>
        <taxon>environmental samples</taxon>
    </lineage>
</organism>
<proteinExistence type="predicted"/>
<dbReference type="Gene3D" id="3.40.50.1010">
    <property type="entry name" value="5'-nuclease"/>
    <property type="match status" value="1"/>
</dbReference>
<dbReference type="InterPro" id="IPR029060">
    <property type="entry name" value="PIN-like_dom_sf"/>
</dbReference>
<accession>A0A6S6TEH6</accession>
<gene>
    <name evidence="2" type="ORF">HELGO_WM35087</name>
</gene>
<evidence type="ECO:0000259" key="1">
    <source>
        <dbReference type="Pfam" id="PF01850"/>
    </source>
</evidence>
<dbReference type="SUPFAM" id="SSF88723">
    <property type="entry name" value="PIN domain-like"/>
    <property type="match status" value="1"/>
</dbReference>
<dbReference type="EMBL" id="CACVAT010000213">
    <property type="protein sequence ID" value="CAA6813791.1"/>
    <property type="molecule type" value="Genomic_DNA"/>
</dbReference>
<feature type="domain" description="PIN" evidence="1">
    <location>
        <begin position="5"/>
        <end position="117"/>
    </location>
</feature>
<dbReference type="AlphaFoldDB" id="A0A6S6TEH6"/>
<sequence>MSINYLLDASALLAMLQDEPGAGVVAGNLSFSAISAVNLAEVASVLNKLGMEESDIQQLFDGLDLPVVTYNADAAIATGAIRKKTSGKGLSLGDRACLMTAKQHKYTVVTADKVWLEYQQLLAVDMQVIR</sequence>
<evidence type="ECO:0000313" key="2">
    <source>
        <dbReference type="EMBL" id="CAA6813791.1"/>
    </source>
</evidence>
<reference evidence="2" key="1">
    <citation type="submission" date="2020-01" db="EMBL/GenBank/DDBJ databases">
        <authorList>
            <person name="Meier V. D."/>
            <person name="Meier V D."/>
        </authorList>
    </citation>
    <scope>NUCLEOTIDE SEQUENCE</scope>
    <source>
        <strain evidence="2">HLG_WM_MAG_09</strain>
    </source>
</reference>